<dbReference type="EMBL" id="JAPQKO010000005">
    <property type="protein sequence ID" value="KAJ5162111.1"/>
    <property type="molecule type" value="Genomic_DNA"/>
</dbReference>
<reference evidence="8" key="1">
    <citation type="submission" date="2022-11" db="EMBL/GenBank/DDBJ databases">
        <authorList>
            <person name="Petersen C."/>
        </authorList>
    </citation>
    <scope>NUCLEOTIDE SEQUENCE</scope>
    <source>
        <strain evidence="8">IBT 21917</strain>
    </source>
</reference>
<dbReference type="FunFam" id="3.40.109.10:FF:000001">
    <property type="entry name" value="Nitroreductase family"/>
    <property type="match status" value="1"/>
</dbReference>
<dbReference type="GO" id="GO:0005634">
    <property type="term" value="C:nucleus"/>
    <property type="evidence" value="ECO:0007669"/>
    <property type="project" value="UniProtKB-SubCell"/>
</dbReference>
<comment type="caution">
    <text evidence="8">The sequence shown here is derived from an EMBL/GenBank/DDBJ whole genome shotgun (WGS) entry which is preliminary data.</text>
</comment>
<comment type="subcellular location">
    <subcellularLocation>
        <location evidence="2">Cytoplasm</location>
    </subcellularLocation>
    <subcellularLocation>
        <location evidence="1">Nucleus</location>
    </subcellularLocation>
</comment>
<dbReference type="SUPFAM" id="SSF55469">
    <property type="entry name" value="FMN-dependent nitroreductase-like"/>
    <property type="match status" value="1"/>
</dbReference>
<dbReference type="PANTHER" id="PTHR43035">
    <property type="entry name" value="FATTY ACID REPRESSION MUTANT PROTEIN 2-RELATED"/>
    <property type="match status" value="1"/>
</dbReference>
<gene>
    <name evidence="8" type="ORF">N7492_007503</name>
</gene>
<dbReference type="OrthoDB" id="2138173at2759"/>
<evidence type="ECO:0000256" key="5">
    <source>
        <dbReference type="ARBA" id="ARBA00023002"/>
    </source>
</evidence>
<accession>A0A9W9I2E8</accession>
<dbReference type="GO" id="GO:0034599">
    <property type="term" value="P:cellular response to oxidative stress"/>
    <property type="evidence" value="ECO:0007669"/>
    <property type="project" value="InterPro"/>
</dbReference>
<dbReference type="InterPro" id="IPR000415">
    <property type="entry name" value="Nitroreductase-like"/>
</dbReference>
<dbReference type="Pfam" id="PF00881">
    <property type="entry name" value="Nitroreductase"/>
    <property type="match status" value="1"/>
</dbReference>
<feature type="domain" description="Nitroreductase" evidence="7">
    <location>
        <begin position="12"/>
        <end position="181"/>
    </location>
</feature>
<protein>
    <recommendedName>
        <fullName evidence="7">Nitroreductase domain-containing protein</fullName>
    </recommendedName>
</protein>
<comment type="similarity">
    <text evidence="3">Belongs to the nitroreductase family.</text>
</comment>
<reference evidence="8" key="2">
    <citation type="journal article" date="2023" name="IMA Fungus">
        <title>Comparative genomic study of the Penicillium genus elucidates a diverse pangenome and 15 lateral gene transfer events.</title>
        <authorList>
            <person name="Petersen C."/>
            <person name="Sorensen T."/>
            <person name="Nielsen M.R."/>
            <person name="Sondergaard T.E."/>
            <person name="Sorensen J.L."/>
            <person name="Fitzpatrick D.A."/>
            <person name="Frisvad J.C."/>
            <person name="Nielsen K.L."/>
        </authorList>
    </citation>
    <scope>NUCLEOTIDE SEQUENCE</scope>
    <source>
        <strain evidence="8">IBT 21917</strain>
    </source>
</reference>
<sequence>MSNITSTILNGIRGRRSIHALTNQSTIPDERIEELISEVVKHAPSAFNTQTTRAVVLLKAENEKLWDVAREVASSTVPAELFAKAYDSRIAAFRAAYGTVLFYEDPTPFVGLGEKWPMLKSEFPEWSNVTNGMHQFAAWTLLESEGLGANLQHYNGILQVRASEEWKIPAEWSLKAQLVFGTPAGPPKEKVSEPVEKRLFVHGK</sequence>
<dbReference type="Gene3D" id="3.40.109.10">
    <property type="entry name" value="NADH Oxidase"/>
    <property type="match status" value="1"/>
</dbReference>
<dbReference type="InterPro" id="IPR033877">
    <property type="entry name" value="Frm2/Hbn1"/>
</dbReference>
<dbReference type="GO" id="GO:0005737">
    <property type="term" value="C:cytoplasm"/>
    <property type="evidence" value="ECO:0007669"/>
    <property type="project" value="UniProtKB-SubCell"/>
</dbReference>
<dbReference type="CDD" id="cd02140">
    <property type="entry name" value="Frm2-like"/>
    <property type="match status" value="1"/>
</dbReference>
<evidence type="ECO:0000313" key="8">
    <source>
        <dbReference type="EMBL" id="KAJ5162111.1"/>
    </source>
</evidence>
<evidence type="ECO:0000259" key="7">
    <source>
        <dbReference type="Pfam" id="PF00881"/>
    </source>
</evidence>
<evidence type="ECO:0000313" key="9">
    <source>
        <dbReference type="Proteomes" id="UP001146351"/>
    </source>
</evidence>
<organism evidence="8 9">
    <name type="scientific">Penicillium capsulatum</name>
    <dbReference type="NCBI Taxonomy" id="69766"/>
    <lineage>
        <taxon>Eukaryota</taxon>
        <taxon>Fungi</taxon>
        <taxon>Dikarya</taxon>
        <taxon>Ascomycota</taxon>
        <taxon>Pezizomycotina</taxon>
        <taxon>Eurotiomycetes</taxon>
        <taxon>Eurotiomycetidae</taxon>
        <taxon>Eurotiales</taxon>
        <taxon>Aspergillaceae</taxon>
        <taxon>Penicillium</taxon>
    </lineage>
</organism>
<name>A0A9W9I2E8_9EURO</name>
<proteinExistence type="inferred from homology"/>
<evidence type="ECO:0000256" key="4">
    <source>
        <dbReference type="ARBA" id="ARBA00022490"/>
    </source>
</evidence>
<evidence type="ECO:0000256" key="3">
    <source>
        <dbReference type="ARBA" id="ARBA00007118"/>
    </source>
</evidence>
<dbReference type="InterPro" id="IPR029479">
    <property type="entry name" value="Nitroreductase"/>
</dbReference>
<keyword evidence="5" id="KW-0560">Oxidoreductase</keyword>
<dbReference type="Proteomes" id="UP001146351">
    <property type="component" value="Unassembled WGS sequence"/>
</dbReference>
<dbReference type="GO" id="GO:0016491">
    <property type="term" value="F:oxidoreductase activity"/>
    <property type="evidence" value="ECO:0007669"/>
    <property type="project" value="UniProtKB-KW"/>
</dbReference>
<keyword evidence="9" id="KW-1185">Reference proteome</keyword>
<evidence type="ECO:0000256" key="6">
    <source>
        <dbReference type="ARBA" id="ARBA00023242"/>
    </source>
</evidence>
<keyword evidence="4" id="KW-0963">Cytoplasm</keyword>
<dbReference type="PANTHER" id="PTHR43035:SF1">
    <property type="entry name" value="FATTY ACID REPRESSION MUTANT PROTEIN 2-RELATED"/>
    <property type="match status" value="1"/>
</dbReference>
<evidence type="ECO:0000256" key="1">
    <source>
        <dbReference type="ARBA" id="ARBA00004123"/>
    </source>
</evidence>
<dbReference type="AlphaFoldDB" id="A0A9W9I2E8"/>
<keyword evidence="6" id="KW-0539">Nucleus</keyword>
<evidence type="ECO:0000256" key="2">
    <source>
        <dbReference type="ARBA" id="ARBA00004496"/>
    </source>
</evidence>